<gene>
    <name evidence="6" type="primary">RMP</name>
    <name evidence="6" type="ORF">TR93832</name>
</gene>
<dbReference type="GO" id="GO:0019212">
    <property type="term" value="F:phosphatase inhibitor activity"/>
    <property type="evidence" value="ECO:0007669"/>
    <property type="project" value="TreeGrafter"/>
</dbReference>
<feature type="coiled-coil region" evidence="4">
    <location>
        <begin position="90"/>
        <end position="117"/>
    </location>
</feature>
<dbReference type="GO" id="GO:0003682">
    <property type="term" value="F:chromatin binding"/>
    <property type="evidence" value="ECO:0007669"/>
    <property type="project" value="TreeGrafter"/>
</dbReference>
<dbReference type="GO" id="GO:0000122">
    <property type="term" value="P:negative regulation of transcription by RNA polymerase II"/>
    <property type="evidence" value="ECO:0007669"/>
    <property type="project" value="TreeGrafter"/>
</dbReference>
<protein>
    <submittedName>
        <fullName evidence="6">Unconventional prefoldin RPB5 interactor 1</fullName>
    </submittedName>
</protein>
<evidence type="ECO:0000256" key="4">
    <source>
        <dbReference type="SAM" id="Coils"/>
    </source>
</evidence>
<keyword evidence="4" id="KW-0175">Coiled coil</keyword>
<accession>A0A0V0JAF4</accession>
<evidence type="ECO:0000256" key="1">
    <source>
        <dbReference type="ARBA" id="ARBA00004123"/>
    </source>
</evidence>
<dbReference type="SUPFAM" id="SSF46579">
    <property type="entry name" value="Prefoldin"/>
    <property type="match status" value="1"/>
</dbReference>
<organism evidence="6">
    <name type="scientific">Schistocephalus solidus</name>
    <name type="common">Tapeworm</name>
    <dbReference type="NCBI Taxonomy" id="70667"/>
    <lineage>
        <taxon>Eukaryota</taxon>
        <taxon>Metazoa</taxon>
        <taxon>Spiralia</taxon>
        <taxon>Lophotrochozoa</taxon>
        <taxon>Platyhelminthes</taxon>
        <taxon>Cestoda</taxon>
        <taxon>Eucestoda</taxon>
        <taxon>Diphyllobothriidea</taxon>
        <taxon>Diphyllobothriidae</taxon>
        <taxon>Schistocephalus</taxon>
    </lineage>
</organism>
<dbReference type="AlphaFoldDB" id="A0A0V0JAF4"/>
<dbReference type="EMBL" id="GEEE01000599">
    <property type="protein sequence ID" value="JAP62626.1"/>
    <property type="molecule type" value="Transcribed_RNA"/>
</dbReference>
<evidence type="ECO:0000256" key="2">
    <source>
        <dbReference type="ARBA" id="ARBA00023242"/>
    </source>
</evidence>
<dbReference type="Pfam" id="PF02996">
    <property type="entry name" value="Prefoldin"/>
    <property type="match status" value="1"/>
</dbReference>
<reference evidence="6" key="1">
    <citation type="submission" date="2016-01" db="EMBL/GenBank/DDBJ databases">
        <title>Reference transcriptome for the parasite Schistocephalus solidus: insights into the molecular evolution of parasitism.</title>
        <authorList>
            <person name="Hebert F.O."/>
            <person name="Grambauer S."/>
            <person name="Barber I."/>
            <person name="Landry C.R."/>
            <person name="Aubin-Horth N."/>
        </authorList>
    </citation>
    <scope>NUCLEOTIDE SEQUENCE</scope>
</reference>
<comment type="similarity">
    <text evidence="3">Belongs to the RNA polymerase II subunit 5-mediating protein family.</text>
</comment>
<name>A0A0V0JAF4_SCHSO</name>
<evidence type="ECO:0000256" key="3">
    <source>
        <dbReference type="ARBA" id="ARBA00038295"/>
    </source>
</evidence>
<dbReference type="InterPro" id="IPR009053">
    <property type="entry name" value="Prefoldin"/>
</dbReference>
<proteinExistence type="inferred from homology"/>
<feature type="region of interest" description="Disordered" evidence="5">
    <location>
        <begin position="154"/>
        <end position="204"/>
    </location>
</feature>
<dbReference type="PANTHER" id="PTHR15111">
    <property type="entry name" value="RNA POLYMERASE II SUBUNIT 5-MEDIATING PROTEIN NNX3"/>
    <property type="match status" value="1"/>
</dbReference>
<dbReference type="InterPro" id="IPR052255">
    <property type="entry name" value="RNA_pol_II_subunit5-mediator"/>
</dbReference>
<feature type="compositionally biased region" description="Basic and acidic residues" evidence="5">
    <location>
        <begin position="165"/>
        <end position="174"/>
    </location>
</feature>
<dbReference type="GO" id="GO:0003714">
    <property type="term" value="F:transcription corepressor activity"/>
    <property type="evidence" value="ECO:0007669"/>
    <property type="project" value="TreeGrafter"/>
</dbReference>
<feature type="compositionally biased region" description="Polar residues" evidence="5">
    <location>
        <begin position="128"/>
        <end position="137"/>
    </location>
</feature>
<feature type="region of interest" description="Disordered" evidence="5">
    <location>
        <begin position="121"/>
        <end position="142"/>
    </location>
</feature>
<keyword evidence="2" id="KW-0539">Nucleus</keyword>
<dbReference type="CDD" id="cd23159">
    <property type="entry name" value="Prefoldin_URI1"/>
    <property type="match status" value="1"/>
</dbReference>
<dbReference type="GO" id="GO:0005634">
    <property type="term" value="C:nucleus"/>
    <property type="evidence" value="ECO:0007669"/>
    <property type="project" value="UniProtKB-SubCell"/>
</dbReference>
<dbReference type="PANTHER" id="PTHR15111:SF0">
    <property type="entry name" value="UNCONVENTIONAL PREFOLDIN RPB5 INTERACTOR 1"/>
    <property type="match status" value="1"/>
</dbReference>
<dbReference type="Gene3D" id="1.10.287.370">
    <property type="match status" value="1"/>
</dbReference>
<sequence>MERFDRLLQEQQVAIQQTDAKIEKLSNFCQDYTRLMPRLEELSKHFTKRAIIPFSLRAFVPAQLIHTNELLVHLGGSAEHFCEMSTHQALSLLASRIKRVEADISKLKDQRKLLTDRETLTSKLARGSNPSSLNTDAQEAGECEIREEYDPVQEEEWLKQHKRRAVAERKKGQDTPRQQRVRFKESPSSPDEDADSSGSECSTLPKISFQHSNQLPVTVNSDITDWSQASPADVVCHFQNLQRKLVETSLIADKVNEPTHIAEVTQRKPRLSPFGDVIEHEAPETEHISPLITPTNTVPDKPVSRFRALFGQRSSKR</sequence>
<evidence type="ECO:0000256" key="5">
    <source>
        <dbReference type="SAM" id="MobiDB-lite"/>
    </source>
</evidence>
<comment type="subcellular location">
    <subcellularLocation>
        <location evidence="1">Nucleus</location>
    </subcellularLocation>
</comment>
<dbReference type="InterPro" id="IPR004127">
    <property type="entry name" value="Prefoldin_subunit_alpha"/>
</dbReference>
<evidence type="ECO:0000313" key="6">
    <source>
        <dbReference type="EMBL" id="JAP62626.1"/>
    </source>
</evidence>